<organism evidence="2 3">
    <name type="scientific">Candidatus Falkowbacteria bacterium CG1_02_37_44</name>
    <dbReference type="NCBI Taxonomy" id="1805146"/>
    <lineage>
        <taxon>Bacteria</taxon>
        <taxon>Candidatus Falkowiibacteriota</taxon>
    </lineage>
</organism>
<gene>
    <name evidence="2" type="ORF">AUJ27_03220</name>
</gene>
<name>A0A1J4T912_9BACT</name>
<dbReference type="Proteomes" id="UP000183192">
    <property type="component" value="Unassembled WGS sequence"/>
</dbReference>
<dbReference type="EMBL" id="MNUU01000062">
    <property type="protein sequence ID" value="OIO06982.1"/>
    <property type="molecule type" value="Genomic_DNA"/>
</dbReference>
<comment type="caution">
    <text evidence="2">The sequence shown here is derived from an EMBL/GenBank/DDBJ whole genome shotgun (WGS) entry which is preliminary data.</text>
</comment>
<feature type="signal peptide" evidence="1">
    <location>
        <begin position="1"/>
        <end position="19"/>
    </location>
</feature>
<keyword evidence="1" id="KW-0732">Signal</keyword>
<reference evidence="2 3" key="1">
    <citation type="journal article" date="2016" name="Environ. Microbiol.">
        <title>Genomic resolution of a cold subsurface aquifer community provides metabolic insights for novel microbes adapted to high CO concentrations.</title>
        <authorList>
            <person name="Probst A.J."/>
            <person name="Castelle C.J."/>
            <person name="Singh A."/>
            <person name="Brown C.T."/>
            <person name="Anantharaman K."/>
            <person name="Sharon I."/>
            <person name="Hug L.A."/>
            <person name="Burstein D."/>
            <person name="Emerson J.B."/>
            <person name="Thomas B.C."/>
            <person name="Banfield J.F."/>
        </authorList>
    </citation>
    <scope>NUCLEOTIDE SEQUENCE [LARGE SCALE GENOMIC DNA]</scope>
    <source>
        <strain evidence="2">CG1_02_37_44</strain>
    </source>
</reference>
<evidence type="ECO:0000313" key="3">
    <source>
        <dbReference type="Proteomes" id="UP000183192"/>
    </source>
</evidence>
<dbReference type="AlphaFoldDB" id="A0A1J4T912"/>
<evidence type="ECO:0000256" key="1">
    <source>
        <dbReference type="SAM" id="SignalP"/>
    </source>
</evidence>
<sequence>MRKLIIVLLALVIILPTQAATTDFTADGNITVSSVTFGAGTTDMLIMDTSTAESWEFDAGAFTVTNPGTFKVGSSDSSVKSIKFAQGSANLACAENTTPGTSYATAPADNRRNLYYYSFHHYRLHFPLRGR</sequence>
<evidence type="ECO:0000313" key="2">
    <source>
        <dbReference type="EMBL" id="OIO06982.1"/>
    </source>
</evidence>
<protein>
    <submittedName>
        <fullName evidence="2">Uncharacterized protein</fullName>
    </submittedName>
</protein>
<accession>A0A1J4T912</accession>
<dbReference type="STRING" id="1805146.AUJ27_03220"/>
<proteinExistence type="predicted"/>
<feature type="chain" id="PRO_5012362586" evidence="1">
    <location>
        <begin position="20"/>
        <end position="131"/>
    </location>
</feature>